<dbReference type="GO" id="GO:0035658">
    <property type="term" value="C:Mon1-Ccz1 complex"/>
    <property type="evidence" value="ECO:0007669"/>
    <property type="project" value="InterPro"/>
</dbReference>
<protein>
    <recommendedName>
        <fullName evidence="3">CCZ1/INTU/HSP4 first Longin domain-containing protein</fullName>
    </recommendedName>
</protein>
<evidence type="ECO:0000256" key="1">
    <source>
        <dbReference type="ARBA" id="ARBA00005352"/>
    </source>
</evidence>
<dbReference type="VEuPathDB" id="FungiDB:GMDG_03616"/>
<feature type="region of interest" description="Disordered" evidence="2">
    <location>
        <begin position="333"/>
        <end position="398"/>
    </location>
</feature>
<feature type="compositionally biased region" description="Polar residues" evidence="2">
    <location>
        <begin position="380"/>
        <end position="397"/>
    </location>
</feature>
<comment type="similarity">
    <text evidence="1">Belongs to the CCZ1 family.</text>
</comment>
<dbReference type="AlphaFoldDB" id="A0A177AED0"/>
<evidence type="ECO:0000259" key="3">
    <source>
        <dbReference type="Pfam" id="PF19031"/>
    </source>
</evidence>
<gene>
    <name evidence="4" type="ORF">VC83_04008</name>
</gene>
<dbReference type="Pfam" id="PF19031">
    <property type="entry name" value="Intu_longin_1"/>
    <property type="match status" value="1"/>
</dbReference>
<dbReference type="eggNOG" id="KOG2622">
    <property type="taxonomic scope" value="Eukaryota"/>
</dbReference>
<dbReference type="InterPro" id="IPR043987">
    <property type="entry name" value="CCZ1/INTU/HSP4_longin_1"/>
</dbReference>
<reference evidence="4" key="1">
    <citation type="submission" date="2016-03" db="EMBL/GenBank/DDBJ databases">
        <title>Updated assembly of Pseudogymnoascus destructans, the fungus causing white-nose syndrome of bats.</title>
        <authorList>
            <person name="Palmer J.M."/>
            <person name="Drees K.P."/>
            <person name="Foster J.T."/>
            <person name="Lindner D.L."/>
        </authorList>
    </citation>
    <scope>NUCLEOTIDE SEQUENCE [LARGE SCALE GENOMIC DNA]</scope>
    <source>
        <strain evidence="4">20631-21</strain>
    </source>
</reference>
<evidence type="ECO:0000313" key="4">
    <source>
        <dbReference type="EMBL" id="OAF59772.1"/>
    </source>
</evidence>
<feature type="region of interest" description="Disordered" evidence="2">
    <location>
        <begin position="741"/>
        <end position="782"/>
    </location>
</feature>
<evidence type="ECO:0000256" key="2">
    <source>
        <dbReference type="SAM" id="MobiDB-lite"/>
    </source>
</evidence>
<accession>A0A177AED0</accession>
<feature type="region of interest" description="Disordered" evidence="2">
    <location>
        <begin position="273"/>
        <end position="299"/>
    </location>
</feature>
<feature type="compositionally biased region" description="Low complexity" evidence="2">
    <location>
        <begin position="570"/>
        <end position="580"/>
    </location>
</feature>
<dbReference type="PANTHER" id="PTHR13056">
    <property type="entry name" value="VACUOLAR FUSION PROTEIN CCZ1 HOMOLOG-RELATED"/>
    <property type="match status" value="1"/>
</dbReference>
<feature type="region of interest" description="Disordered" evidence="2">
    <location>
        <begin position="556"/>
        <end position="589"/>
    </location>
</feature>
<sequence>MLLPDERAMSHASSHVRGKAVPAQLKFLAIYNPSLGRTDETRLDQIVYYYDGTGKPTRKAGKDSPGGSKEEGNERLRHIGFAQGMVEFGKAFSQGESVDAIETEKSKIILHELEVGWWILASIDLTRLPKASKSTGPKEKTADDGNIEYSSRDVKPPVLLLQDLLRAHALFLLHRTSSIGNLFATTEKPKFTSILGRYWDQFLSTWNVMLHGNPAIAVYSGIKIAGSGELGMGVGEEDIGSGEREVLEGFVGRIDGLVDLVVSRFGADSADSDISKASNQSKAHSQLAPSEPWLGTGLEPGPNDGAIFLGVGALSRKSLRDVTHWMEDVYSWGPRAYGVKGNPTRTRRAHRNGRVSSKAPDSDSGRGHPSKARKADSRSSEMSTSPALLNENGQNGDLPTKQAAVLIFDETENKTSLEVLDPQPAVETEPRENRSPSSSSQSPSTSSAQSNKGGTLVDYLKLGYGTHWSLGGGTPTPRDASTSNGTGPGTFAPSIEVTSTGRDNHTESGPADDSTGHYLVGFIGDVDADDPENSGSDSVGANPRISLRTINAELDPVHDTLSDGNGGVNNGSPSRPNSSSEETPDTQNRVRKDLQVVVYANKPFLFTLFFEVGTVSLADSNVYRSLHYQLAPLQRPLLTSTRRKLPRPKLSSISGGDVKTPIYDLMWDPKKLTICSTIPDIPSHSPSPSNLPVWSRLESLNTHMQILNTFAATRNEGSEIEQTCKTSRGYWVVWTRIPDPEATQNQRKSEGTITPVEGDTAQTVSPSPSSGRSRDGGSDTKNTLTQASYALDKAGVAGDIEIFLVRKSSDPTSTNAFAEENANSPAKLAQGIGVDTKRYIEGLLDMYR</sequence>
<dbReference type="GeneID" id="36287081"/>
<name>A0A177AED0_9PEZI</name>
<dbReference type="OrthoDB" id="240546at2759"/>
<feature type="region of interest" description="Disordered" evidence="2">
    <location>
        <begin position="414"/>
        <end position="453"/>
    </location>
</feature>
<feature type="domain" description="CCZ1/INTU/HSP4 first Longin" evidence="3">
    <location>
        <begin position="25"/>
        <end position="125"/>
    </location>
</feature>
<feature type="region of interest" description="Disordered" evidence="2">
    <location>
        <begin position="470"/>
        <end position="544"/>
    </location>
</feature>
<proteinExistence type="inferred from homology"/>
<feature type="compositionally biased region" description="Polar residues" evidence="2">
    <location>
        <begin position="279"/>
        <end position="288"/>
    </location>
</feature>
<dbReference type="Proteomes" id="UP000077154">
    <property type="component" value="Unassembled WGS sequence"/>
</dbReference>
<dbReference type="EMBL" id="KV441393">
    <property type="protein sequence ID" value="OAF59772.1"/>
    <property type="molecule type" value="Genomic_DNA"/>
</dbReference>
<dbReference type="InterPro" id="IPR013176">
    <property type="entry name" value="Ccz1"/>
</dbReference>
<dbReference type="RefSeq" id="XP_024325055.1">
    <property type="nucleotide sequence ID" value="XM_024467645.1"/>
</dbReference>
<dbReference type="PANTHER" id="PTHR13056:SF0">
    <property type="entry name" value="VACUOLAR FUSION PROTEIN CCZ1 HOMOLOG-RELATED"/>
    <property type="match status" value="1"/>
</dbReference>
<dbReference type="GO" id="GO:0016192">
    <property type="term" value="P:vesicle-mediated transport"/>
    <property type="evidence" value="ECO:0007669"/>
    <property type="project" value="InterPro"/>
</dbReference>
<feature type="compositionally biased region" description="Low complexity" evidence="2">
    <location>
        <begin position="435"/>
        <end position="450"/>
    </location>
</feature>
<organism evidence="4">
    <name type="scientific">Pseudogymnoascus destructans</name>
    <dbReference type="NCBI Taxonomy" id="655981"/>
    <lineage>
        <taxon>Eukaryota</taxon>
        <taxon>Fungi</taxon>
        <taxon>Dikarya</taxon>
        <taxon>Ascomycota</taxon>
        <taxon>Pezizomycotina</taxon>
        <taxon>Leotiomycetes</taxon>
        <taxon>Thelebolales</taxon>
        <taxon>Thelebolaceae</taxon>
        <taxon>Pseudogymnoascus</taxon>
    </lineage>
</organism>